<feature type="domain" description="Beta-lactamase-related" evidence="4">
    <location>
        <begin position="20"/>
        <end position="341"/>
    </location>
</feature>
<dbReference type="AlphaFoldDB" id="A0A1G5I4F5"/>
<evidence type="ECO:0000259" key="4">
    <source>
        <dbReference type="Pfam" id="PF00144"/>
    </source>
</evidence>
<dbReference type="RefSeq" id="WP_176758975.1">
    <property type="nucleotide sequence ID" value="NZ_FMUS01000013.1"/>
</dbReference>
<dbReference type="Pfam" id="PF00144">
    <property type="entry name" value="Beta-lactamase"/>
    <property type="match status" value="1"/>
</dbReference>
<dbReference type="STRING" id="1120976.SAMN03080606_02244"/>
<dbReference type="GO" id="GO:0016020">
    <property type="term" value="C:membrane"/>
    <property type="evidence" value="ECO:0007669"/>
    <property type="project" value="UniProtKB-SubCell"/>
</dbReference>
<dbReference type="InterPro" id="IPR001466">
    <property type="entry name" value="Beta-lactam-related"/>
</dbReference>
<dbReference type="PANTHER" id="PTHR46825:SF11">
    <property type="entry name" value="PENICILLIN-BINDING PROTEIN 4"/>
    <property type="match status" value="1"/>
</dbReference>
<dbReference type="Proteomes" id="UP000198636">
    <property type="component" value="Unassembled WGS sequence"/>
</dbReference>
<accession>A0A1G5I4F5</accession>
<feature type="transmembrane region" description="Helical" evidence="3">
    <location>
        <begin position="452"/>
        <end position="477"/>
    </location>
</feature>
<dbReference type="Gene3D" id="3.40.710.10">
    <property type="entry name" value="DD-peptidase/beta-lactamase superfamily"/>
    <property type="match status" value="1"/>
</dbReference>
<sequence>MLLILLLQTNIFSYGNTEVNDYINQLLMESKIPGASVIVIDGNKSQIMTYGVKGINTEELVDEETLFELGSNSKAFTALGILYLEKQGLLSLEDQVNKYIPDFEMKSYENQQQNMSQEIKIKHLINHTSGVPFSTLGYIPPDESEEALDKVVEILKNFQLNAIPGQEFSYVSTNYDILGLVIERVTEEKFEDFIQKNILIPLGLNNTYLISNEGYNLNSIAKGHKPFFSKIREYEAPFYRGNAPAAYFVSNAKDMERWIGIQLGIVDIPDLYKDLIQISHQPDTSVEAHGDYFYGAGWEIHTNGKYISHGGSNPNFSSMIAFKPDGKLAVCILANVNTTYTGSMALNILNILEGKAVEEITVDMFAAIDMFFSIVALTFFIISCLLIYLIIYAVVAVVNGYREKKKKGWGRIIATVILTIFTVFLNYMIYSLPETLFGGFPWRAVKVWAPSSLLVGMILLVITVILLWVYLLIIIHYRKIKNYSIEKLQMQFNKTK</sequence>
<keyword evidence="6" id="KW-1185">Reference proteome</keyword>
<keyword evidence="3" id="KW-1133">Transmembrane helix</keyword>
<keyword evidence="3" id="KW-0812">Transmembrane</keyword>
<evidence type="ECO:0000256" key="2">
    <source>
        <dbReference type="ARBA" id="ARBA00023136"/>
    </source>
</evidence>
<dbReference type="SUPFAM" id="SSF56601">
    <property type="entry name" value="beta-lactamase/transpeptidase-like"/>
    <property type="match status" value="1"/>
</dbReference>
<dbReference type="PANTHER" id="PTHR46825">
    <property type="entry name" value="D-ALANYL-D-ALANINE-CARBOXYPEPTIDASE/ENDOPEPTIDASE AMPH"/>
    <property type="match status" value="1"/>
</dbReference>
<evidence type="ECO:0000256" key="3">
    <source>
        <dbReference type="SAM" id="Phobius"/>
    </source>
</evidence>
<dbReference type="EMBL" id="FMUS01000013">
    <property type="protein sequence ID" value="SCY70711.1"/>
    <property type="molecule type" value="Genomic_DNA"/>
</dbReference>
<dbReference type="InterPro" id="IPR012338">
    <property type="entry name" value="Beta-lactam/transpept-like"/>
</dbReference>
<gene>
    <name evidence="5" type="ORF">SAMN03080606_02244</name>
</gene>
<protein>
    <submittedName>
        <fullName evidence="5">CubicO group peptidase, beta-lactamase class C family</fullName>
    </submittedName>
</protein>
<feature type="transmembrane region" description="Helical" evidence="3">
    <location>
        <begin position="409"/>
        <end position="432"/>
    </location>
</feature>
<evidence type="ECO:0000313" key="6">
    <source>
        <dbReference type="Proteomes" id="UP000198636"/>
    </source>
</evidence>
<comment type="subcellular location">
    <subcellularLocation>
        <location evidence="1">Membrane</location>
    </subcellularLocation>
</comment>
<evidence type="ECO:0000313" key="5">
    <source>
        <dbReference type="EMBL" id="SCY70711.1"/>
    </source>
</evidence>
<organism evidence="5 6">
    <name type="scientific">Alkaliphilus peptidifermentans DSM 18978</name>
    <dbReference type="NCBI Taxonomy" id="1120976"/>
    <lineage>
        <taxon>Bacteria</taxon>
        <taxon>Bacillati</taxon>
        <taxon>Bacillota</taxon>
        <taxon>Clostridia</taxon>
        <taxon>Peptostreptococcales</taxon>
        <taxon>Natronincolaceae</taxon>
        <taxon>Alkaliphilus</taxon>
    </lineage>
</organism>
<keyword evidence="2 3" id="KW-0472">Membrane</keyword>
<feature type="transmembrane region" description="Helical" evidence="3">
    <location>
        <begin position="370"/>
        <end position="397"/>
    </location>
</feature>
<dbReference type="InterPro" id="IPR050491">
    <property type="entry name" value="AmpC-like"/>
</dbReference>
<proteinExistence type="predicted"/>
<evidence type="ECO:0000256" key="1">
    <source>
        <dbReference type="ARBA" id="ARBA00004370"/>
    </source>
</evidence>
<reference evidence="5 6" key="1">
    <citation type="submission" date="2016-10" db="EMBL/GenBank/DDBJ databases">
        <authorList>
            <person name="de Groot N.N."/>
        </authorList>
    </citation>
    <scope>NUCLEOTIDE SEQUENCE [LARGE SCALE GENOMIC DNA]</scope>
    <source>
        <strain evidence="5 6">DSM 18978</strain>
    </source>
</reference>
<name>A0A1G5I4F5_9FIRM</name>